<name>A0A7I9VKG6_9BACT</name>
<reference evidence="3" key="1">
    <citation type="journal article" date="2020" name="Appl. Environ. Microbiol.">
        <title>Diazotrophic Anaeromyxobacter Isolates from Soils.</title>
        <authorList>
            <person name="Masuda Y."/>
            <person name="Yamanaka H."/>
            <person name="Xu Z.X."/>
            <person name="Shiratori Y."/>
            <person name="Aono T."/>
            <person name="Amachi S."/>
            <person name="Senoo K."/>
            <person name="Itoh H."/>
        </authorList>
    </citation>
    <scope>NUCLEOTIDE SEQUENCE [LARGE SCALE GENOMIC DNA]</scope>
    <source>
        <strain evidence="3">R267</strain>
    </source>
</reference>
<evidence type="ECO:0000313" key="2">
    <source>
        <dbReference type="EMBL" id="GEJ56904.1"/>
    </source>
</evidence>
<feature type="signal peptide" evidence="1">
    <location>
        <begin position="1"/>
        <end position="18"/>
    </location>
</feature>
<accession>A0A7I9VKG6</accession>
<dbReference type="RefSeq" id="WP_176064369.1">
    <property type="nucleotide sequence ID" value="NZ_BJTG01000003.1"/>
</dbReference>
<comment type="caution">
    <text evidence="2">The sequence shown here is derived from an EMBL/GenBank/DDBJ whole genome shotgun (WGS) entry which is preliminary data.</text>
</comment>
<feature type="chain" id="PRO_5029457913" evidence="1">
    <location>
        <begin position="19"/>
        <end position="146"/>
    </location>
</feature>
<protein>
    <submittedName>
        <fullName evidence="2">Uncharacterized protein</fullName>
    </submittedName>
</protein>
<keyword evidence="3" id="KW-1185">Reference proteome</keyword>
<organism evidence="2 3">
    <name type="scientific">Anaeromyxobacter diazotrophicus</name>
    <dbReference type="NCBI Taxonomy" id="2590199"/>
    <lineage>
        <taxon>Bacteria</taxon>
        <taxon>Pseudomonadati</taxon>
        <taxon>Myxococcota</taxon>
        <taxon>Myxococcia</taxon>
        <taxon>Myxococcales</taxon>
        <taxon>Cystobacterineae</taxon>
        <taxon>Anaeromyxobacteraceae</taxon>
        <taxon>Anaeromyxobacter</taxon>
    </lineage>
</organism>
<dbReference type="AlphaFoldDB" id="A0A7I9VKG6"/>
<proteinExistence type="predicted"/>
<evidence type="ECO:0000313" key="3">
    <source>
        <dbReference type="Proteomes" id="UP000503640"/>
    </source>
</evidence>
<evidence type="ECO:0000256" key="1">
    <source>
        <dbReference type="SAM" id="SignalP"/>
    </source>
</evidence>
<dbReference type="Proteomes" id="UP000503640">
    <property type="component" value="Unassembled WGS sequence"/>
</dbReference>
<gene>
    <name evidence="2" type="ORF">AMYX_16450</name>
</gene>
<sequence length="146" mass="15265">MTSLLAALALAAAPPAWRVEVATLGGLSGRGAGAVKISSAGEVEVVAPSGQRCRSQLAPAELARLARAVRRARPARWRPRYYLPDNPTGCCDQTATTLALLHGPRAAPRAVTGWYDESRQLVPADALALHDAALDVAASQPGCFSR</sequence>
<dbReference type="EMBL" id="BJTG01000003">
    <property type="protein sequence ID" value="GEJ56904.1"/>
    <property type="molecule type" value="Genomic_DNA"/>
</dbReference>
<keyword evidence="1" id="KW-0732">Signal</keyword>